<evidence type="ECO:0000313" key="2">
    <source>
        <dbReference type="EMBL" id="KAK9305859.1"/>
    </source>
</evidence>
<evidence type="ECO:0000256" key="1">
    <source>
        <dbReference type="SAM" id="MobiDB-lite"/>
    </source>
</evidence>
<comment type="caution">
    <text evidence="2">The sequence shown here is derived from an EMBL/GenBank/DDBJ whole genome shotgun (WGS) entry which is preliminary data.</text>
</comment>
<evidence type="ECO:0000313" key="3">
    <source>
        <dbReference type="Proteomes" id="UP001432146"/>
    </source>
</evidence>
<feature type="region of interest" description="Disordered" evidence="1">
    <location>
        <begin position="76"/>
        <end position="99"/>
    </location>
</feature>
<proteinExistence type="predicted"/>
<protein>
    <submittedName>
        <fullName evidence="2">Uncharacterized protein</fullName>
    </submittedName>
</protein>
<organism evidence="2 3">
    <name type="scientific">Tetragonisca angustula</name>
    <dbReference type="NCBI Taxonomy" id="166442"/>
    <lineage>
        <taxon>Eukaryota</taxon>
        <taxon>Metazoa</taxon>
        <taxon>Ecdysozoa</taxon>
        <taxon>Arthropoda</taxon>
        <taxon>Hexapoda</taxon>
        <taxon>Insecta</taxon>
        <taxon>Pterygota</taxon>
        <taxon>Neoptera</taxon>
        <taxon>Endopterygota</taxon>
        <taxon>Hymenoptera</taxon>
        <taxon>Apocrita</taxon>
        <taxon>Aculeata</taxon>
        <taxon>Apoidea</taxon>
        <taxon>Anthophila</taxon>
        <taxon>Apidae</taxon>
        <taxon>Tetragonisca</taxon>
    </lineage>
</organism>
<sequence length="99" mass="11411">MRRQLRACTTEQNVRDCLLSDHEHHWQTDIVLTTDMCAEKDVYAGGRRGAEQSSVRERSTKIIMPASMGPLRGFVERRRGREEAKRCVPRPEEKASEPD</sequence>
<dbReference type="Proteomes" id="UP001432146">
    <property type="component" value="Unassembled WGS sequence"/>
</dbReference>
<name>A0AAW1A794_9HYME</name>
<accession>A0AAW1A794</accession>
<keyword evidence="3" id="KW-1185">Reference proteome</keyword>
<dbReference type="EMBL" id="JAWNGG020000047">
    <property type="protein sequence ID" value="KAK9305859.1"/>
    <property type="molecule type" value="Genomic_DNA"/>
</dbReference>
<dbReference type="AlphaFoldDB" id="A0AAW1A794"/>
<reference evidence="2 3" key="1">
    <citation type="submission" date="2024-05" db="EMBL/GenBank/DDBJ databases">
        <title>The nuclear and mitochondrial genome assemblies of Tetragonisca angustula (Apidae: Meliponini), a tiny yet remarkable pollinator in the Neotropics.</title>
        <authorList>
            <person name="Ferrari R."/>
            <person name="Ricardo P.C."/>
            <person name="Dias F.C."/>
            <person name="Araujo N.S."/>
            <person name="Soares D.O."/>
            <person name="Zhou Q.-S."/>
            <person name="Zhu C.-D."/>
            <person name="Coutinho L."/>
            <person name="Airas M.C."/>
            <person name="Batista T.M."/>
        </authorList>
    </citation>
    <scope>NUCLEOTIDE SEQUENCE [LARGE SCALE GENOMIC DNA]</scope>
    <source>
        <strain evidence="2">ASF017062</strain>
        <tissue evidence="2">Abdomen</tissue>
    </source>
</reference>
<gene>
    <name evidence="2" type="ORF">QLX08_003238</name>
</gene>